<accession>A0A0P0X8B4</accession>
<reference evidence="3" key="4">
    <citation type="journal article" date="2008" name="Nucleic Acids Res.">
        <title>The rice annotation project database (RAP-DB): 2008 update.</title>
        <authorList>
            <consortium name="The rice annotation project (RAP)"/>
        </authorList>
    </citation>
    <scope>GENOME REANNOTATION</scope>
    <source>
        <strain evidence="3">cv. Nipponbare</strain>
    </source>
</reference>
<dbReference type="Proteomes" id="UP000000763">
    <property type="component" value="Chromosome 7"/>
</dbReference>
<evidence type="ECO:0000313" key="1">
    <source>
        <dbReference type="EMBL" id="BAC22261.1"/>
    </source>
</evidence>
<evidence type="ECO:0000313" key="3">
    <source>
        <dbReference type="Proteomes" id="UP000000763"/>
    </source>
</evidence>
<reference evidence="1" key="2">
    <citation type="submission" date="2001-07" db="EMBL/GenBank/DDBJ databases">
        <title>Oryza sativa nipponbare(GA3) genomic DNA, chromosome 7, BAC clone:OJ1060_D03.</title>
        <authorList>
            <person name="Sasaki T."/>
            <person name="Matsumoto T."/>
            <person name="Yamamoto K."/>
        </authorList>
    </citation>
    <scope>NUCLEOTIDE SEQUENCE</scope>
</reference>
<name>A0A0P0X8B4_ORYSJ</name>
<sequence>MNQTFLRVRLGLPLTNCTIAGHISSLVHLQLSWHTPSTTFFPVLHPSILATCDDGLGPFLDGASPPRLLLFLAAGADVVVDAGRAFSAGGRVYERSAASWRS</sequence>
<gene>
    <name evidence="1" type="primary">OJ1060_D03.102</name>
    <name evidence="2" type="synonym">OJ1127_E01.127</name>
</gene>
<protein>
    <submittedName>
        <fullName evidence="1">Uncharacterized protein</fullName>
    </submittedName>
</protein>
<dbReference type="EMBL" id="AP003803">
    <property type="protein sequence ID" value="BAC22261.1"/>
    <property type="molecule type" value="Genomic_DNA"/>
</dbReference>
<reference evidence="3" key="3">
    <citation type="journal article" date="2005" name="Nature">
        <title>The map-based sequence of the rice genome.</title>
        <authorList>
            <consortium name="International rice genome sequencing project (IRGSP)"/>
            <person name="Matsumoto T."/>
            <person name="Wu J."/>
            <person name="Kanamori H."/>
            <person name="Katayose Y."/>
            <person name="Fujisawa M."/>
            <person name="Namiki N."/>
            <person name="Mizuno H."/>
            <person name="Yamamoto K."/>
            <person name="Antonio B.A."/>
            <person name="Baba T."/>
            <person name="Sakata K."/>
            <person name="Nagamura Y."/>
            <person name="Aoki H."/>
            <person name="Arikawa K."/>
            <person name="Arita K."/>
            <person name="Bito T."/>
            <person name="Chiden Y."/>
            <person name="Fujitsuka N."/>
            <person name="Fukunaka R."/>
            <person name="Hamada M."/>
            <person name="Harada C."/>
            <person name="Hayashi A."/>
            <person name="Hijishita S."/>
            <person name="Honda M."/>
            <person name="Hosokawa S."/>
            <person name="Ichikawa Y."/>
            <person name="Idonuma A."/>
            <person name="Iijima M."/>
            <person name="Ikeda M."/>
            <person name="Ikeno M."/>
            <person name="Ito K."/>
            <person name="Ito S."/>
            <person name="Ito T."/>
            <person name="Ito Y."/>
            <person name="Ito Y."/>
            <person name="Iwabuchi A."/>
            <person name="Kamiya K."/>
            <person name="Karasawa W."/>
            <person name="Kurita K."/>
            <person name="Katagiri S."/>
            <person name="Kikuta A."/>
            <person name="Kobayashi H."/>
            <person name="Kobayashi N."/>
            <person name="Machita K."/>
            <person name="Maehara T."/>
            <person name="Masukawa M."/>
            <person name="Mizubayashi T."/>
            <person name="Mukai Y."/>
            <person name="Nagasaki H."/>
            <person name="Nagata Y."/>
            <person name="Naito S."/>
            <person name="Nakashima M."/>
            <person name="Nakama Y."/>
            <person name="Nakamichi Y."/>
            <person name="Nakamura M."/>
            <person name="Meguro A."/>
            <person name="Negishi M."/>
            <person name="Ohta I."/>
            <person name="Ohta T."/>
            <person name="Okamoto M."/>
            <person name="Ono N."/>
            <person name="Saji S."/>
            <person name="Sakaguchi M."/>
            <person name="Sakai K."/>
            <person name="Shibata M."/>
            <person name="Shimokawa T."/>
            <person name="Song J."/>
            <person name="Takazaki Y."/>
            <person name="Terasawa K."/>
            <person name="Tsugane M."/>
            <person name="Tsuji K."/>
            <person name="Ueda S."/>
            <person name="Waki K."/>
            <person name="Yamagata H."/>
            <person name="Yamamoto M."/>
            <person name="Yamamoto S."/>
            <person name="Yamane H."/>
            <person name="Yoshiki S."/>
            <person name="Yoshihara R."/>
            <person name="Yukawa K."/>
            <person name="Zhong H."/>
            <person name="Yano M."/>
            <person name="Yuan Q."/>
            <person name="Ouyang S."/>
            <person name="Liu J."/>
            <person name="Jones K.M."/>
            <person name="Gansberger K."/>
            <person name="Moffat K."/>
            <person name="Hill J."/>
            <person name="Bera J."/>
            <person name="Fadrosh D."/>
            <person name="Jin S."/>
            <person name="Johri S."/>
            <person name="Kim M."/>
            <person name="Overton L."/>
            <person name="Reardon M."/>
            <person name="Tsitrin T."/>
            <person name="Vuong H."/>
            <person name="Weaver B."/>
            <person name="Ciecko A."/>
            <person name="Tallon L."/>
            <person name="Jackson J."/>
            <person name="Pai G."/>
            <person name="Aken S.V."/>
            <person name="Utterback T."/>
            <person name="Reidmuller S."/>
            <person name="Feldblyum T."/>
            <person name="Hsiao J."/>
            <person name="Zismann V."/>
            <person name="Iobst S."/>
            <person name="de Vazeille A.R."/>
            <person name="Buell C.R."/>
            <person name="Ying K."/>
            <person name="Li Y."/>
            <person name="Lu T."/>
            <person name="Huang Y."/>
            <person name="Zhao Q."/>
            <person name="Feng Q."/>
            <person name="Zhang L."/>
            <person name="Zhu J."/>
            <person name="Weng Q."/>
            <person name="Mu J."/>
            <person name="Lu Y."/>
            <person name="Fan D."/>
            <person name="Liu Y."/>
            <person name="Guan J."/>
            <person name="Zhang Y."/>
            <person name="Yu S."/>
            <person name="Liu X."/>
            <person name="Zhang Y."/>
            <person name="Hong G."/>
            <person name="Han B."/>
            <person name="Choisne N."/>
            <person name="Demange N."/>
            <person name="Orjeda G."/>
            <person name="Samain S."/>
            <person name="Cattolico L."/>
            <person name="Pelletier E."/>
            <person name="Couloux A."/>
            <person name="Segurens B."/>
            <person name="Wincker P."/>
            <person name="D'Hont A."/>
            <person name="Scarpelli C."/>
            <person name="Weissenbach J."/>
            <person name="Salanoubat M."/>
            <person name="Quetier F."/>
            <person name="Yu Y."/>
            <person name="Kim H.R."/>
            <person name="Rambo T."/>
            <person name="Currie J."/>
            <person name="Collura K."/>
            <person name="Luo M."/>
            <person name="Yang T."/>
            <person name="Ammiraju J.S.S."/>
            <person name="Engler F."/>
            <person name="Soderlund C."/>
            <person name="Wing R.A."/>
            <person name="Palmer L.E."/>
            <person name="de la Bastide M."/>
            <person name="Spiegel L."/>
            <person name="Nascimento L."/>
            <person name="Zutavern T."/>
            <person name="O'Shaughnessy A."/>
            <person name="Dike S."/>
            <person name="Dedhia N."/>
            <person name="Preston R."/>
            <person name="Balija V."/>
            <person name="McCombie W.R."/>
            <person name="Chow T."/>
            <person name="Chen H."/>
            <person name="Chung M."/>
            <person name="Chen C."/>
            <person name="Shaw J."/>
            <person name="Wu H."/>
            <person name="Hsiao K."/>
            <person name="Chao Y."/>
            <person name="Chu M."/>
            <person name="Cheng C."/>
            <person name="Hour A."/>
            <person name="Lee P."/>
            <person name="Lin S."/>
            <person name="Lin Y."/>
            <person name="Liou J."/>
            <person name="Liu S."/>
            <person name="Hsing Y."/>
            <person name="Raghuvanshi S."/>
            <person name="Mohanty A."/>
            <person name="Bharti A.K."/>
            <person name="Gaur A."/>
            <person name="Gupta V."/>
            <person name="Kumar D."/>
            <person name="Ravi V."/>
            <person name="Vij S."/>
            <person name="Kapur A."/>
            <person name="Khurana P."/>
            <person name="Khurana P."/>
            <person name="Khurana J.P."/>
            <person name="Tyagi A.K."/>
            <person name="Gaikwad K."/>
            <person name="Singh A."/>
            <person name="Dalal V."/>
            <person name="Srivastava S."/>
            <person name="Dixit A."/>
            <person name="Pal A.K."/>
            <person name="Ghazi I.A."/>
            <person name="Yadav M."/>
            <person name="Pandit A."/>
            <person name="Bhargava A."/>
            <person name="Sureshbabu K."/>
            <person name="Batra K."/>
            <person name="Sharma T.R."/>
            <person name="Mohapatra T."/>
            <person name="Singh N.K."/>
            <person name="Messing J."/>
            <person name="Nelson A.B."/>
            <person name="Fuks G."/>
            <person name="Kavchok S."/>
            <person name="Keizer G."/>
            <person name="Linton E."/>
            <person name="Llaca V."/>
            <person name="Song R."/>
            <person name="Tanyolac B."/>
            <person name="Young S."/>
            <person name="Ho-Il K."/>
            <person name="Hahn J.H."/>
            <person name="Sangsakoo G."/>
            <person name="Vanavichit A."/>
            <person name="de Mattos Luiz.A.T."/>
            <person name="Zimmer P.D."/>
            <person name="Malone G."/>
            <person name="Dellagostin O."/>
            <person name="de Oliveira A.C."/>
            <person name="Bevan M."/>
            <person name="Bancroft I."/>
            <person name="Minx P."/>
            <person name="Cordum H."/>
            <person name="Wilson R."/>
            <person name="Cheng Z."/>
            <person name="Jin W."/>
            <person name="Jiang J."/>
            <person name="Leong S.A."/>
            <person name="Iwama H."/>
            <person name="Gojobori T."/>
            <person name="Itoh T."/>
            <person name="Niimura Y."/>
            <person name="Fujii Y."/>
            <person name="Habara T."/>
            <person name="Sakai H."/>
            <person name="Sato Y."/>
            <person name="Wilson G."/>
            <person name="Kumar K."/>
            <person name="McCouch S."/>
            <person name="Juretic N."/>
            <person name="Hoen D."/>
            <person name="Wright S."/>
            <person name="Bruskiewich R."/>
            <person name="Bureau T."/>
            <person name="Miyao A."/>
            <person name="Hirochika H."/>
            <person name="Nishikawa T."/>
            <person name="Kadowaki K."/>
            <person name="Sugiura M."/>
            <person name="Burr B."/>
            <person name="Sasaki T."/>
        </authorList>
    </citation>
    <scope>NUCLEOTIDE SEQUENCE [LARGE SCALE GENOMIC DNA]</scope>
    <source>
        <strain evidence="3">cv. Nipponbare</strain>
    </source>
</reference>
<organism evidence="1 3">
    <name type="scientific">Oryza sativa subsp. japonica</name>
    <name type="common">Rice</name>
    <dbReference type="NCBI Taxonomy" id="39947"/>
    <lineage>
        <taxon>Eukaryota</taxon>
        <taxon>Viridiplantae</taxon>
        <taxon>Streptophyta</taxon>
        <taxon>Embryophyta</taxon>
        <taxon>Tracheophyta</taxon>
        <taxon>Spermatophyta</taxon>
        <taxon>Magnoliopsida</taxon>
        <taxon>Liliopsida</taxon>
        <taxon>Poales</taxon>
        <taxon>Poaceae</taxon>
        <taxon>BOP clade</taxon>
        <taxon>Oryzoideae</taxon>
        <taxon>Oryzeae</taxon>
        <taxon>Oryzinae</taxon>
        <taxon>Oryza</taxon>
        <taxon>Oryza sativa</taxon>
    </lineage>
</organism>
<dbReference type="EMBL" id="AP003747">
    <property type="protein sequence ID" value="BAD30169.1"/>
    <property type="molecule type" value="Genomic_DNA"/>
</dbReference>
<reference evidence="2" key="1">
    <citation type="submission" date="2001-06" db="EMBL/GenBank/DDBJ databases">
        <title>Oryza sativa nipponbare(GA3) genomic DNA, chromosome 7, BAC clone:OJ1127_E01.</title>
        <authorList>
            <person name="Sasaki T."/>
            <person name="Matsumoto T."/>
            <person name="Yamamoto K."/>
        </authorList>
    </citation>
    <scope>NUCLEOTIDE SEQUENCE</scope>
</reference>
<evidence type="ECO:0000313" key="2">
    <source>
        <dbReference type="EMBL" id="BAD30169.1"/>
    </source>
</evidence>
<proteinExistence type="predicted"/>
<dbReference type="AlphaFoldDB" id="A0A0P0X8B4"/>